<dbReference type="InterPro" id="IPR011991">
    <property type="entry name" value="ArsR-like_HTH"/>
</dbReference>
<evidence type="ECO:0000313" key="5">
    <source>
        <dbReference type="EMBL" id="KEZ89582.1"/>
    </source>
</evidence>
<evidence type="ECO:0000256" key="1">
    <source>
        <dbReference type="ARBA" id="ARBA00023015"/>
    </source>
</evidence>
<dbReference type="Gene3D" id="1.10.10.10">
    <property type="entry name" value="Winged helix-like DNA-binding domain superfamily/Winged helix DNA-binding domain"/>
    <property type="match status" value="1"/>
</dbReference>
<keyword evidence="1" id="KW-0805">Transcription regulation</keyword>
<dbReference type="GO" id="GO:0003677">
    <property type="term" value="F:DNA binding"/>
    <property type="evidence" value="ECO:0007669"/>
    <property type="project" value="UniProtKB-KW"/>
</dbReference>
<gene>
    <name evidence="5" type="ORF">IO98_12830</name>
</gene>
<organism evidence="5 6">
    <name type="scientific">Lacrimispora celerecrescens</name>
    <dbReference type="NCBI Taxonomy" id="29354"/>
    <lineage>
        <taxon>Bacteria</taxon>
        <taxon>Bacillati</taxon>
        <taxon>Bacillota</taxon>
        <taxon>Clostridia</taxon>
        <taxon>Lachnospirales</taxon>
        <taxon>Lachnospiraceae</taxon>
        <taxon>Lacrimispora</taxon>
    </lineage>
</organism>
<dbReference type="GO" id="GO:0003700">
    <property type="term" value="F:DNA-binding transcription factor activity"/>
    <property type="evidence" value="ECO:0007669"/>
    <property type="project" value="InterPro"/>
</dbReference>
<keyword evidence="2" id="KW-0238">DNA-binding</keyword>
<dbReference type="Pfam" id="PF01022">
    <property type="entry name" value="HTH_5"/>
    <property type="match status" value="1"/>
</dbReference>
<keyword evidence="6" id="KW-1185">Reference proteome</keyword>
<dbReference type="STRING" id="29354.IO98_12830"/>
<dbReference type="InterPro" id="IPR036390">
    <property type="entry name" value="WH_DNA-bd_sf"/>
</dbReference>
<sequence>MSKRTMGILKKCSPIFTMLQDDKRQEIMQLLFDNKELSVTELTSQLSLSRPAVSHHLKLLLDADLVAVRQNGKERYYKINLHNALDLLKQLTQSLEADIESSI</sequence>
<reference evidence="5 6" key="1">
    <citation type="submission" date="2014-07" db="EMBL/GenBank/DDBJ databases">
        <title>Draft genome of Clostridium celerecrescens 152B isolated from sediments associated with methane hydrate from Krishna Godavari basin.</title>
        <authorList>
            <person name="Honkalas V.S."/>
            <person name="Dabir A.P."/>
            <person name="Arora P."/>
            <person name="Dhakephalkar P.K."/>
        </authorList>
    </citation>
    <scope>NUCLEOTIDE SEQUENCE [LARGE SCALE GENOMIC DNA]</scope>
    <source>
        <strain evidence="5 6">152B</strain>
    </source>
</reference>
<evidence type="ECO:0000256" key="3">
    <source>
        <dbReference type="ARBA" id="ARBA00023163"/>
    </source>
</evidence>
<dbReference type="PRINTS" id="PR00778">
    <property type="entry name" value="HTHARSR"/>
</dbReference>
<dbReference type="SMART" id="SM00418">
    <property type="entry name" value="HTH_ARSR"/>
    <property type="match status" value="1"/>
</dbReference>
<dbReference type="RefSeq" id="WP_038281521.1">
    <property type="nucleotide sequence ID" value="NZ_JPME01000015.1"/>
</dbReference>
<keyword evidence="3" id="KW-0804">Transcription</keyword>
<dbReference type="PROSITE" id="PS50987">
    <property type="entry name" value="HTH_ARSR_2"/>
    <property type="match status" value="1"/>
</dbReference>
<dbReference type="InterPro" id="IPR051081">
    <property type="entry name" value="HTH_MetalResp_TranReg"/>
</dbReference>
<dbReference type="CDD" id="cd00090">
    <property type="entry name" value="HTH_ARSR"/>
    <property type="match status" value="1"/>
</dbReference>
<accession>A0A084JKU8</accession>
<dbReference type="NCBIfam" id="NF033788">
    <property type="entry name" value="HTH_metalloreg"/>
    <property type="match status" value="1"/>
</dbReference>
<name>A0A084JKU8_9FIRM</name>
<dbReference type="Proteomes" id="UP000028525">
    <property type="component" value="Unassembled WGS sequence"/>
</dbReference>
<proteinExistence type="predicted"/>
<dbReference type="PANTHER" id="PTHR33154:SF33">
    <property type="entry name" value="TRANSCRIPTIONAL REPRESSOR SDPR"/>
    <property type="match status" value="1"/>
</dbReference>
<dbReference type="InterPro" id="IPR001845">
    <property type="entry name" value="HTH_ArsR_DNA-bd_dom"/>
</dbReference>
<dbReference type="SUPFAM" id="SSF46785">
    <property type="entry name" value="Winged helix' DNA-binding domain"/>
    <property type="match status" value="1"/>
</dbReference>
<dbReference type="PANTHER" id="PTHR33154">
    <property type="entry name" value="TRANSCRIPTIONAL REGULATOR, ARSR FAMILY"/>
    <property type="match status" value="1"/>
</dbReference>
<dbReference type="EMBL" id="JPME01000015">
    <property type="protein sequence ID" value="KEZ89582.1"/>
    <property type="molecule type" value="Genomic_DNA"/>
</dbReference>
<protein>
    <submittedName>
        <fullName evidence="5">ArsR family transcriptional regulator</fullName>
    </submittedName>
</protein>
<evidence type="ECO:0000256" key="2">
    <source>
        <dbReference type="ARBA" id="ARBA00023125"/>
    </source>
</evidence>
<comment type="caution">
    <text evidence="5">The sequence shown here is derived from an EMBL/GenBank/DDBJ whole genome shotgun (WGS) entry which is preliminary data.</text>
</comment>
<evidence type="ECO:0000259" key="4">
    <source>
        <dbReference type="PROSITE" id="PS50987"/>
    </source>
</evidence>
<dbReference type="InterPro" id="IPR036388">
    <property type="entry name" value="WH-like_DNA-bd_sf"/>
</dbReference>
<dbReference type="OrthoDB" id="9798835at2"/>
<dbReference type="AlphaFoldDB" id="A0A084JKU8"/>
<feature type="domain" description="HTH arsR-type" evidence="4">
    <location>
        <begin position="4"/>
        <end position="99"/>
    </location>
</feature>
<evidence type="ECO:0000313" key="6">
    <source>
        <dbReference type="Proteomes" id="UP000028525"/>
    </source>
</evidence>